<evidence type="ECO:0000313" key="4">
    <source>
        <dbReference type="Proteomes" id="UP000823749"/>
    </source>
</evidence>
<feature type="region of interest" description="Disordered" evidence="1">
    <location>
        <begin position="120"/>
        <end position="183"/>
    </location>
</feature>
<dbReference type="Pfam" id="PF01486">
    <property type="entry name" value="K-box"/>
    <property type="match status" value="1"/>
</dbReference>
<dbReference type="GO" id="GO:0005634">
    <property type="term" value="C:nucleus"/>
    <property type="evidence" value="ECO:0007669"/>
    <property type="project" value="InterPro"/>
</dbReference>
<dbReference type="PROSITE" id="PS51297">
    <property type="entry name" value="K_BOX"/>
    <property type="match status" value="1"/>
</dbReference>
<dbReference type="EMBL" id="JACTNZ010000008">
    <property type="protein sequence ID" value="KAG5536341.1"/>
    <property type="molecule type" value="Genomic_DNA"/>
</dbReference>
<gene>
    <name evidence="3" type="ORF">RHGRI_023948</name>
</gene>
<evidence type="ECO:0000313" key="3">
    <source>
        <dbReference type="EMBL" id="KAG5536341.1"/>
    </source>
</evidence>
<evidence type="ECO:0000259" key="2">
    <source>
        <dbReference type="PROSITE" id="PS51297"/>
    </source>
</evidence>
<sequence>MSSMERILERYERYSYAERQLVATDLESQGSWTLEHAKLKVRLEVLQKNQRHFMGEDLDTLSLKELQNLEHQLETALKHIRSKKNQLMFESISELQKKDKALQEQNNLLAKKIKQIEKEEEKEKEMEQAQRAQVEQENNDLNSSSVLSQPLHSLNISGMYQAAAGPGDNDETPLENHNNPVMPPWMVRHING</sequence>
<evidence type="ECO:0000256" key="1">
    <source>
        <dbReference type="SAM" id="MobiDB-lite"/>
    </source>
</evidence>
<dbReference type="InterPro" id="IPR002487">
    <property type="entry name" value="TF_Kbox"/>
</dbReference>
<proteinExistence type="predicted"/>
<dbReference type="AlphaFoldDB" id="A0AAV6J5C4"/>
<feature type="domain" description="K-box" evidence="2">
    <location>
        <begin position="29"/>
        <end position="119"/>
    </location>
</feature>
<comment type="caution">
    <text evidence="3">The sequence shown here is derived from an EMBL/GenBank/DDBJ whole genome shotgun (WGS) entry which is preliminary data.</text>
</comment>
<keyword evidence="4" id="KW-1185">Reference proteome</keyword>
<accession>A0AAV6J5C4</accession>
<reference evidence="3" key="1">
    <citation type="submission" date="2020-08" db="EMBL/GenBank/DDBJ databases">
        <title>Plant Genome Project.</title>
        <authorList>
            <person name="Zhang R.-G."/>
        </authorList>
    </citation>
    <scope>NUCLEOTIDE SEQUENCE</scope>
    <source>
        <strain evidence="3">WSP0</strain>
        <tissue evidence="3">Leaf</tissue>
    </source>
</reference>
<organism evidence="3 4">
    <name type="scientific">Rhododendron griersonianum</name>
    <dbReference type="NCBI Taxonomy" id="479676"/>
    <lineage>
        <taxon>Eukaryota</taxon>
        <taxon>Viridiplantae</taxon>
        <taxon>Streptophyta</taxon>
        <taxon>Embryophyta</taxon>
        <taxon>Tracheophyta</taxon>
        <taxon>Spermatophyta</taxon>
        <taxon>Magnoliopsida</taxon>
        <taxon>eudicotyledons</taxon>
        <taxon>Gunneridae</taxon>
        <taxon>Pentapetalae</taxon>
        <taxon>asterids</taxon>
        <taxon>Ericales</taxon>
        <taxon>Ericaceae</taxon>
        <taxon>Ericoideae</taxon>
        <taxon>Rhodoreae</taxon>
        <taxon>Rhododendron</taxon>
    </lineage>
</organism>
<feature type="compositionally biased region" description="Polar residues" evidence="1">
    <location>
        <begin position="130"/>
        <end position="158"/>
    </location>
</feature>
<dbReference type="GO" id="GO:0003700">
    <property type="term" value="F:DNA-binding transcription factor activity"/>
    <property type="evidence" value="ECO:0007669"/>
    <property type="project" value="InterPro"/>
</dbReference>
<dbReference type="Proteomes" id="UP000823749">
    <property type="component" value="Chromosome 8"/>
</dbReference>
<protein>
    <recommendedName>
        <fullName evidence="2">K-box domain-containing protein</fullName>
    </recommendedName>
</protein>
<name>A0AAV6J5C4_9ERIC</name>